<dbReference type="InterPro" id="IPR005064">
    <property type="entry name" value="BUG"/>
</dbReference>
<sequence>MTLSRRQLCIASLLLAAMGPAAAQDFPARPITLVVPYTTGPTDAQYRKLAELASRSLGQPVVIENKPGGNGTIGPIQMARLAKPDGYTIAASTVSLLRQPHVQNVDWDPLKEFSWIIGLGGYTFAVAVREDSPFKTLKDMIAWAKANPGQLTYGTPGPGSSLHLLMEALAHQAGFKAIHVPFKGGGETTTAMLGGHVMVTLNNVGSVIAQAEARKVRILNIFDAERLSRLPEVPTAKELGHDIVYSSPYGLVGPRNLPPAVVKRLHDAFKAAMESPENKALLDTLYQVAWYRSSEQYAKWASEAYLQERDFVERAGLLAKKP</sequence>
<keyword evidence="2" id="KW-0732">Signal</keyword>
<dbReference type="Pfam" id="PF03401">
    <property type="entry name" value="TctC"/>
    <property type="match status" value="1"/>
</dbReference>
<dbReference type="RefSeq" id="WP_116959807.1">
    <property type="nucleotide sequence ID" value="NZ_QVLS01000008.1"/>
</dbReference>
<dbReference type="PANTHER" id="PTHR42928:SF5">
    <property type="entry name" value="BLR1237 PROTEIN"/>
    <property type="match status" value="1"/>
</dbReference>
<dbReference type="CDD" id="cd07012">
    <property type="entry name" value="PBP2_Bug_TTT"/>
    <property type="match status" value="1"/>
</dbReference>
<dbReference type="EMBL" id="QVLS01000008">
    <property type="protein sequence ID" value="RFP77954.1"/>
    <property type="molecule type" value="Genomic_DNA"/>
</dbReference>
<dbReference type="AlphaFoldDB" id="A0A372EHN0"/>
<comment type="caution">
    <text evidence="3">The sequence shown here is derived from an EMBL/GenBank/DDBJ whole genome shotgun (WGS) entry which is preliminary data.</text>
</comment>
<organism evidence="3 4">
    <name type="scientific">Hydrogenophaga borbori</name>
    <dbReference type="NCBI Taxonomy" id="2294117"/>
    <lineage>
        <taxon>Bacteria</taxon>
        <taxon>Pseudomonadati</taxon>
        <taxon>Pseudomonadota</taxon>
        <taxon>Betaproteobacteria</taxon>
        <taxon>Burkholderiales</taxon>
        <taxon>Comamonadaceae</taxon>
        <taxon>Hydrogenophaga</taxon>
    </lineage>
</organism>
<evidence type="ECO:0000256" key="1">
    <source>
        <dbReference type="ARBA" id="ARBA00006987"/>
    </source>
</evidence>
<proteinExistence type="inferred from homology"/>
<evidence type="ECO:0000313" key="4">
    <source>
        <dbReference type="Proteomes" id="UP000261931"/>
    </source>
</evidence>
<reference evidence="3 4" key="1">
    <citation type="submission" date="2018-08" db="EMBL/GenBank/DDBJ databases">
        <title>Hydrogenophaga sp. LA-38 isolated from sludge.</title>
        <authorList>
            <person name="Im W.-T."/>
        </authorList>
    </citation>
    <scope>NUCLEOTIDE SEQUENCE [LARGE SCALE GENOMIC DNA]</scope>
    <source>
        <strain evidence="3 4">LA-38</strain>
    </source>
</reference>
<dbReference type="InterPro" id="IPR042100">
    <property type="entry name" value="Bug_dom1"/>
</dbReference>
<dbReference type="Gene3D" id="3.40.190.150">
    <property type="entry name" value="Bordetella uptake gene, domain 1"/>
    <property type="match status" value="1"/>
</dbReference>
<gene>
    <name evidence="3" type="ORF">DY262_14515</name>
</gene>
<dbReference type="PIRSF" id="PIRSF017082">
    <property type="entry name" value="YflP"/>
    <property type="match status" value="1"/>
</dbReference>
<keyword evidence="4" id="KW-1185">Reference proteome</keyword>
<accession>A0A372EHN0</accession>
<name>A0A372EHN0_9BURK</name>
<dbReference type="SUPFAM" id="SSF53850">
    <property type="entry name" value="Periplasmic binding protein-like II"/>
    <property type="match status" value="1"/>
</dbReference>
<protein>
    <submittedName>
        <fullName evidence="3">Tripartite tricarboxylate transporter substrate binding protein</fullName>
    </submittedName>
</protein>
<comment type="similarity">
    <text evidence="1">Belongs to the UPF0065 (bug) family.</text>
</comment>
<feature type="chain" id="PRO_5016662598" evidence="2">
    <location>
        <begin position="24"/>
        <end position="322"/>
    </location>
</feature>
<dbReference type="Proteomes" id="UP000261931">
    <property type="component" value="Unassembled WGS sequence"/>
</dbReference>
<evidence type="ECO:0000256" key="2">
    <source>
        <dbReference type="SAM" id="SignalP"/>
    </source>
</evidence>
<evidence type="ECO:0000313" key="3">
    <source>
        <dbReference type="EMBL" id="RFP77954.1"/>
    </source>
</evidence>
<dbReference type="PANTHER" id="PTHR42928">
    <property type="entry name" value="TRICARBOXYLATE-BINDING PROTEIN"/>
    <property type="match status" value="1"/>
</dbReference>
<dbReference type="Gene3D" id="3.40.190.10">
    <property type="entry name" value="Periplasmic binding protein-like II"/>
    <property type="match status" value="1"/>
</dbReference>
<feature type="signal peptide" evidence="2">
    <location>
        <begin position="1"/>
        <end position="23"/>
    </location>
</feature>